<keyword evidence="2" id="KW-1185">Reference proteome</keyword>
<dbReference type="AlphaFoldDB" id="A0A0D0BVL4"/>
<evidence type="ECO:0000313" key="2">
    <source>
        <dbReference type="Proteomes" id="UP000054485"/>
    </source>
</evidence>
<accession>A0A0D0BVL4</accession>
<dbReference type="HOGENOM" id="CLU_2924231_0_0_1"/>
<protein>
    <submittedName>
        <fullName evidence="1">Uncharacterized protein</fullName>
    </submittedName>
</protein>
<dbReference type="InParanoid" id="A0A0D0BVL4"/>
<gene>
    <name evidence="1" type="ORF">CY34DRAFT_797021</name>
</gene>
<name>A0A0D0BVL4_9AGAM</name>
<reference evidence="2" key="2">
    <citation type="submission" date="2015-01" db="EMBL/GenBank/DDBJ databases">
        <title>Evolutionary Origins and Diversification of the Mycorrhizal Mutualists.</title>
        <authorList>
            <consortium name="DOE Joint Genome Institute"/>
            <consortium name="Mycorrhizal Genomics Consortium"/>
            <person name="Kohler A."/>
            <person name="Kuo A."/>
            <person name="Nagy L.G."/>
            <person name="Floudas D."/>
            <person name="Copeland A."/>
            <person name="Barry K.W."/>
            <person name="Cichocki N."/>
            <person name="Veneault-Fourrey C."/>
            <person name="LaButti K."/>
            <person name="Lindquist E.A."/>
            <person name="Lipzen A."/>
            <person name="Lundell T."/>
            <person name="Morin E."/>
            <person name="Murat C."/>
            <person name="Riley R."/>
            <person name="Ohm R."/>
            <person name="Sun H."/>
            <person name="Tunlid A."/>
            <person name="Henrissat B."/>
            <person name="Grigoriev I.V."/>
            <person name="Hibbett D.S."/>
            <person name="Martin F."/>
        </authorList>
    </citation>
    <scope>NUCLEOTIDE SEQUENCE [LARGE SCALE GENOMIC DNA]</scope>
    <source>
        <strain evidence="2">UH-Slu-Lm8-n1</strain>
    </source>
</reference>
<proteinExistence type="predicted"/>
<evidence type="ECO:0000313" key="1">
    <source>
        <dbReference type="EMBL" id="KIK49582.1"/>
    </source>
</evidence>
<organism evidence="1 2">
    <name type="scientific">Suillus luteus UH-Slu-Lm8-n1</name>
    <dbReference type="NCBI Taxonomy" id="930992"/>
    <lineage>
        <taxon>Eukaryota</taxon>
        <taxon>Fungi</taxon>
        <taxon>Dikarya</taxon>
        <taxon>Basidiomycota</taxon>
        <taxon>Agaricomycotina</taxon>
        <taxon>Agaricomycetes</taxon>
        <taxon>Agaricomycetidae</taxon>
        <taxon>Boletales</taxon>
        <taxon>Suillineae</taxon>
        <taxon>Suillaceae</taxon>
        <taxon>Suillus</taxon>
    </lineage>
</organism>
<sequence length="61" mass="6912">MVWARTTRTLDTVLPANFSLRRRVHWVGVLQTPAFVRIGDGNYSNVCLCLCGKFCVVNSIR</sequence>
<reference evidence="1 2" key="1">
    <citation type="submission" date="2014-04" db="EMBL/GenBank/DDBJ databases">
        <authorList>
            <consortium name="DOE Joint Genome Institute"/>
            <person name="Kuo A."/>
            <person name="Ruytinx J."/>
            <person name="Rineau F."/>
            <person name="Colpaert J."/>
            <person name="Kohler A."/>
            <person name="Nagy L.G."/>
            <person name="Floudas D."/>
            <person name="Copeland A."/>
            <person name="Barry K.W."/>
            <person name="Cichocki N."/>
            <person name="Veneault-Fourrey C."/>
            <person name="LaButti K."/>
            <person name="Lindquist E.A."/>
            <person name="Lipzen A."/>
            <person name="Lundell T."/>
            <person name="Morin E."/>
            <person name="Murat C."/>
            <person name="Sun H."/>
            <person name="Tunlid A."/>
            <person name="Henrissat B."/>
            <person name="Grigoriev I.V."/>
            <person name="Hibbett D.S."/>
            <person name="Martin F."/>
            <person name="Nordberg H.P."/>
            <person name="Cantor M.N."/>
            <person name="Hua S.X."/>
        </authorList>
    </citation>
    <scope>NUCLEOTIDE SEQUENCE [LARGE SCALE GENOMIC DNA]</scope>
    <source>
        <strain evidence="1 2">UH-Slu-Lm8-n1</strain>
    </source>
</reference>
<dbReference type="Proteomes" id="UP000054485">
    <property type="component" value="Unassembled WGS sequence"/>
</dbReference>
<dbReference type="EMBL" id="KN835132">
    <property type="protein sequence ID" value="KIK49582.1"/>
    <property type="molecule type" value="Genomic_DNA"/>
</dbReference>